<dbReference type="Proteomes" id="UP000003803">
    <property type="component" value="Unassembled WGS sequence"/>
</dbReference>
<keyword evidence="2" id="KW-1185">Reference proteome</keyword>
<accession>B0PGU2</accession>
<name>B0PGU2_9FIRM</name>
<proteinExistence type="predicted"/>
<gene>
    <name evidence="1" type="ORF">ANACOL_03960</name>
</gene>
<organism evidence="1 2">
    <name type="scientific">Anaerotruncus colihominis DSM 17241</name>
    <dbReference type="NCBI Taxonomy" id="445972"/>
    <lineage>
        <taxon>Bacteria</taxon>
        <taxon>Bacillati</taxon>
        <taxon>Bacillota</taxon>
        <taxon>Clostridia</taxon>
        <taxon>Eubacteriales</taxon>
        <taxon>Oscillospiraceae</taxon>
        <taxon>Anaerotruncus</taxon>
    </lineage>
</organism>
<evidence type="ECO:0000313" key="2">
    <source>
        <dbReference type="Proteomes" id="UP000003803"/>
    </source>
</evidence>
<dbReference type="EMBL" id="ABGD02000030">
    <property type="protein sequence ID" value="EDS09190.1"/>
    <property type="molecule type" value="Genomic_DNA"/>
</dbReference>
<dbReference type="AlphaFoldDB" id="B0PGU2"/>
<evidence type="ECO:0000313" key="1">
    <source>
        <dbReference type="EMBL" id="EDS09190.1"/>
    </source>
</evidence>
<comment type="caution">
    <text evidence="1">The sequence shown here is derived from an EMBL/GenBank/DDBJ whole genome shotgun (WGS) entry which is preliminary data.</text>
</comment>
<reference evidence="1" key="1">
    <citation type="submission" date="2007-11" db="EMBL/GenBank/DDBJ databases">
        <authorList>
            <person name="Fulton L."/>
            <person name="Clifton S."/>
            <person name="Fulton B."/>
            <person name="Xu J."/>
            <person name="Minx P."/>
            <person name="Pepin K.H."/>
            <person name="Johnson M."/>
            <person name="Thiruvilangam P."/>
            <person name="Bhonagiri V."/>
            <person name="Nash W.E."/>
            <person name="Mardis E.R."/>
            <person name="Wilson R.K."/>
        </authorList>
    </citation>
    <scope>NUCLEOTIDE SEQUENCE [LARGE SCALE GENOMIC DNA]</scope>
    <source>
        <strain evidence="1">DSM 17241</strain>
    </source>
</reference>
<sequence>MGIYPFDSKYHYKRVTAASWLEGRLLLLNTTMQHSNVSPLTKFQRPGDWRPTDWRSALCIFTIPPAIQMPRKT</sequence>
<reference evidence="1" key="2">
    <citation type="submission" date="2013-09" db="EMBL/GenBank/DDBJ databases">
        <title>Draft genome sequence of Anaerotruncus colihominis(DSM 17241).</title>
        <authorList>
            <person name="Sudarsanam P."/>
            <person name="Ley R."/>
            <person name="Guruge J."/>
            <person name="Turnbaugh P.J."/>
            <person name="Mahowald M."/>
            <person name="Liep D."/>
            <person name="Gordon J."/>
        </authorList>
    </citation>
    <scope>NUCLEOTIDE SEQUENCE</scope>
    <source>
        <strain evidence="1">DSM 17241</strain>
    </source>
</reference>
<dbReference type="HOGENOM" id="CLU_2696424_0_0_9"/>
<protein>
    <submittedName>
        <fullName evidence="1">Uncharacterized protein</fullName>
    </submittedName>
</protein>